<keyword evidence="4" id="KW-0539">Nucleus</keyword>
<dbReference type="EMBL" id="SRMA01026070">
    <property type="protein sequence ID" value="TRY88069.1"/>
    <property type="molecule type" value="Genomic_DNA"/>
</dbReference>
<feature type="coiled-coil region" evidence="5">
    <location>
        <begin position="1180"/>
        <end position="1214"/>
    </location>
</feature>
<feature type="compositionally biased region" description="Acidic residues" evidence="6">
    <location>
        <begin position="221"/>
        <end position="235"/>
    </location>
</feature>
<feature type="compositionally biased region" description="Low complexity" evidence="6">
    <location>
        <begin position="661"/>
        <end position="674"/>
    </location>
</feature>
<dbReference type="PANTHER" id="PTHR24200">
    <property type="entry name" value="TOUCAN, ISOFORM A"/>
    <property type="match status" value="1"/>
</dbReference>
<feature type="compositionally biased region" description="Polar residues" evidence="6">
    <location>
        <begin position="691"/>
        <end position="704"/>
    </location>
</feature>
<feature type="region of interest" description="Disordered" evidence="6">
    <location>
        <begin position="537"/>
        <end position="704"/>
    </location>
</feature>
<name>A0A553QDS5_9TELE</name>
<feature type="compositionally biased region" description="Polar residues" evidence="6">
    <location>
        <begin position="136"/>
        <end position="148"/>
    </location>
</feature>
<dbReference type="GO" id="GO:0005737">
    <property type="term" value="C:cytoplasm"/>
    <property type="evidence" value="ECO:0007669"/>
    <property type="project" value="TreeGrafter"/>
</dbReference>
<comment type="caution">
    <text evidence="7">The sequence shown here is derived from an EMBL/GenBank/DDBJ whole genome shotgun (WGS) entry which is preliminary data.</text>
</comment>
<feature type="region of interest" description="Disordered" evidence="6">
    <location>
        <begin position="858"/>
        <end position="901"/>
    </location>
</feature>
<dbReference type="Proteomes" id="UP000316079">
    <property type="component" value="Unassembled WGS sequence"/>
</dbReference>
<feature type="compositionally biased region" description="Basic and acidic residues" evidence="6">
    <location>
        <begin position="608"/>
        <end position="626"/>
    </location>
</feature>
<feature type="compositionally biased region" description="Polar residues" evidence="6">
    <location>
        <begin position="767"/>
        <end position="783"/>
    </location>
</feature>
<feature type="region of interest" description="Disordered" evidence="6">
    <location>
        <begin position="936"/>
        <end position="963"/>
    </location>
</feature>
<dbReference type="GO" id="GO:0008017">
    <property type="term" value="F:microtubule binding"/>
    <property type="evidence" value="ECO:0007669"/>
    <property type="project" value="TreeGrafter"/>
</dbReference>
<evidence type="ECO:0000256" key="6">
    <source>
        <dbReference type="SAM" id="MobiDB-lite"/>
    </source>
</evidence>
<feature type="compositionally biased region" description="Basic and acidic residues" evidence="6">
    <location>
        <begin position="432"/>
        <end position="443"/>
    </location>
</feature>
<comment type="subcellular location">
    <subcellularLocation>
        <location evidence="1">Nucleus</location>
    </subcellularLocation>
</comment>
<feature type="region of interest" description="Disordered" evidence="6">
    <location>
        <begin position="720"/>
        <end position="783"/>
    </location>
</feature>
<feature type="compositionally biased region" description="Low complexity" evidence="6">
    <location>
        <begin position="748"/>
        <end position="758"/>
    </location>
</feature>
<organism evidence="7 8">
    <name type="scientific">Danionella cerebrum</name>
    <dbReference type="NCBI Taxonomy" id="2873325"/>
    <lineage>
        <taxon>Eukaryota</taxon>
        <taxon>Metazoa</taxon>
        <taxon>Chordata</taxon>
        <taxon>Craniata</taxon>
        <taxon>Vertebrata</taxon>
        <taxon>Euteleostomi</taxon>
        <taxon>Actinopterygii</taxon>
        <taxon>Neopterygii</taxon>
        <taxon>Teleostei</taxon>
        <taxon>Ostariophysi</taxon>
        <taxon>Cypriniformes</taxon>
        <taxon>Danionidae</taxon>
        <taxon>Danioninae</taxon>
        <taxon>Danionella</taxon>
    </lineage>
</organism>
<dbReference type="InterPro" id="IPR051293">
    <property type="entry name" value="MTUS1/CCDC69"/>
</dbReference>
<reference evidence="7 8" key="1">
    <citation type="journal article" date="2019" name="Sci. Data">
        <title>Hybrid genome assembly and annotation of Danionella translucida.</title>
        <authorList>
            <person name="Kadobianskyi M."/>
            <person name="Schulze L."/>
            <person name="Schuelke M."/>
            <person name="Judkewitz B."/>
        </authorList>
    </citation>
    <scope>NUCLEOTIDE SEQUENCE [LARGE SCALE GENOMIC DNA]</scope>
    <source>
        <strain evidence="7 8">Bolton</strain>
    </source>
</reference>
<feature type="compositionally biased region" description="Low complexity" evidence="6">
    <location>
        <begin position="726"/>
        <end position="740"/>
    </location>
</feature>
<dbReference type="PANTHER" id="PTHR24200:SF7">
    <property type="entry name" value="MICROTUBULE-ASSOCIATED TUMOR SUPPRESSOR 1"/>
    <property type="match status" value="1"/>
</dbReference>
<accession>A0A553QDS5</accession>
<feature type="compositionally biased region" description="Polar residues" evidence="6">
    <location>
        <begin position="1270"/>
        <end position="1284"/>
    </location>
</feature>
<feature type="region of interest" description="Disordered" evidence="6">
    <location>
        <begin position="112"/>
        <end position="182"/>
    </location>
</feature>
<gene>
    <name evidence="7" type="ORF">DNTS_000047</name>
</gene>
<feature type="compositionally biased region" description="Basic and acidic residues" evidence="6">
    <location>
        <begin position="892"/>
        <end position="901"/>
    </location>
</feature>
<protein>
    <recommendedName>
        <fullName evidence="9">Microtubule-associated tumor suppressor 1</fullName>
    </recommendedName>
</protein>
<feature type="compositionally biased region" description="Basic and acidic residues" evidence="6">
    <location>
        <begin position="585"/>
        <end position="599"/>
    </location>
</feature>
<evidence type="ECO:0000313" key="8">
    <source>
        <dbReference type="Proteomes" id="UP000316079"/>
    </source>
</evidence>
<evidence type="ECO:0000313" key="7">
    <source>
        <dbReference type="EMBL" id="TRY88069.1"/>
    </source>
</evidence>
<dbReference type="GO" id="GO:0005634">
    <property type="term" value="C:nucleus"/>
    <property type="evidence" value="ECO:0007669"/>
    <property type="project" value="UniProtKB-SubCell"/>
</dbReference>
<feature type="compositionally biased region" description="Low complexity" evidence="6">
    <location>
        <begin position="113"/>
        <end position="126"/>
    </location>
</feature>
<feature type="non-terminal residue" evidence="7">
    <location>
        <position position="1"/>
    </location>
</feature>
<dbReference type="STRING" id="623744.A0A553QDS5"/>
<proteinExistence type="inferred from homology"/>
<evidence type="ECO:0000256" key="5">
    <source>
        <dbReference type="SAM" id="Coils"/>
    </source>
</evidence>
<dbReference type="OrthoDB" id="10038993at2759"/>
<feature type="compositionally biased region" description="Polar residues" evidence="6">
    <location>
        <begin position="675"/>
        <end position="684"/>
    </location>
</feature>
<feature type="region of interest" description="Disordered" evidence="6">
    <location>
        <begin position="1258"/>
        <end position="1284"/>
    </location>
</feature>
<evidence type="ECO:0008006" key="9">
    <source>
        <dbReference type="Google" id="ProtNLM"/>
    </source>
</evidence>
<evidence type="ECO:0000256" key="4">
    <source>
        <dbReference type="ARBA" id="ARBA00023242"/>
    </source>
</evidence>
<feature type="coiled-coil region" evidence="5">
    <location>
        <begin position="1090"/>
        <end position="1128"/>
    </location>
</feature>
<feature type="compositionally biased region" description="Low complexity" evidence="6">
    <location>
        <begin position="544"/>
        <end position="555"/>
    </location>
</feature>
<comment type="similarity">
    <text evidence="2">Belongs to the MTUS1 family.</text>
</comment>
<feature type="region of interest" description="Disordered" evidence="6">
    <location>
        <begin position="221"/>
        <end position="241"/>
    </location>
</feature>
<evidence type="ECO:0000256" key="2">
    <source>
        <dbReference type="ARBA" id="ARBA00007585"/>
    </source>
</evidence>
<keyword evidence="3 5" id="KW-0175">Coiled coil</keyword>
<evidence type="ECO:0000256" key="3">
    <source>
        <dbReference type="ARBA" id="ARBA00023054"/>
    </source>
</evidence>
<keyword evidence="8" id="KW-1185">Reference proteome</keyword>
<sequence length="1284" mass="142100">TIWLQLKTEGRGLSLGLFLSFVSAQAETALAVLLLAGSHETGRSVRDWLTCGKCDHFSSMRLLDCLESLEQESSCLMDPSINKSELPLSPEAPQYDMCLPLHNGDQNNITCASESSSLSSSSTSLLYDRGEASPDSIRSLSSLGSVRTESPLDVDMPEAEMGKGNSDDSGIQSPECNPDCCEDNENSISVYLDANDDGWSDNDNNNITMVVVEKIGLTDEDETSLYSSENDDEDNKEDKEENSFLSFASVDFMRNGPGGLLAIEVSISSDVEMPESLPEIPEEQSGDVFEVCRVVFPKIAEDNTASCPIIDKSNLNSGISVGDNFNGNAANDQTIEVFCANEESSVESIPETKCKIVTDCHHSDTEYVSSSDSSMLSKEDNQPKFNNQPEVFEIPLGVELSCENVTDEVSAEFKHGINMQNDIVATSTNLEANKESVPKEDTKTTASSLSKVNNKPKSPVKKANDDRGRAIVKATQTKPSKPEVKRLPRPELRNIKARIIPRPASASRSVNLVNTNTNVIQSGTLKIVASGKAEDKAVAKRSRSSSSHARGSPSADFEEKDTNTSFLAQGKETRKPCRSLAGSKTKGENQHVKDTREENPVSTNETISAREEHACLRTDRTSEAVVKHSHREVRDTSSVLAAGGRTLQSTGIPRTRSTEKPTVPSCPSPASSSPCKTPQRSASSKLPVKNLPTSPSCSSVGCTATGSSVTIGNKVEEALKSEKSLKPSPSSQSQGKSVVGRPVTVQRSKASPASAKPAVGVRAPAVTTRSNQNALQRTGSGRLNRSPPVTDCLLRKEINFPAFVEDTLSSCWTLKVMLWSPRLSLSNFHVKLTAKGLFRNLQLLPGCKKSTVVFHTVDKSSKGSKAPAVPPGRTAQHPPTSHIGPVEEEEERDHHPQDEKKNQCIMQLRKLIVNGNRRMEALALVVQHIFTEEFKKNMGSSGSKPALKKHLGTKKNQKRESAIKQREELSTQINNLREQLSNSVSCCEQLEREKQDVRVTLEALFQKLQDQHQAELQQLEENLRDFYSAEWDKTHEAYQREADKCRALMQQQVDDMRSKQEALRTQQEVAHSEQIAILKHKHSTSLADLRKCQKHHMQELENTLKQSEAKLNENIQTLTVENEMLKERIREEEEWRKAVADKSQKDAHTLYLEQELESLRAVLDIKTNRIHQQDKKLMQMDKLIDDNLKLEECLKKVQQENEDYKARMDKHAALSKQLSTEQAMLQQTLQKESKVNKRLSMENEELLWKLHNGDLCSPRRLSPTSPFPSPQNSASFSTPPVSPR</sequence>
<feature type="region of interest" description="Disordered" evidence="6">
    <location>
        <begin position="429"/>
        <end position="466"/>
    </location>
</feature>
<evidence type="ECO:0000256" key="1">
    <source>
        <dbReference type="ARBA" id="ARBA00004123"/>
    </source>
</evidence>
<feature type="compositionally biased region" description="Basic residues" evidence="6">
    <location>
        <begin position="946"/>
        <end position="957"/>
    </location>
</feature>